<protein>
    <submittedName>
        <fullName evidence="2">Uncharacterized protein</fullName>
    </submittedName>
</protein>
<organism evidence="2 3">
    <name type="scientific">Caligus rogercresseyi</name>
    <name type="common">Sea louse</name>
    <dbReference type="NCBI Taxonomy" id="217165"/>
    <lineage>
        <taxon>Eukaryota</taxon>
        <taxon>Metazoa</taxon>
        <taxon>Ecdysozoa</taxon>
        <taxon>Arthropoda</taxon>
        <taxon>Crustacea</taxon>
        <taxon>Multicrustacea</taxon>
        <taxon>Hexanauplia</taxon>
        <taxon>Copepoda</taxon>
        <taxon>Siphonostomatoida</taxon>
        <taxon>Caligidae</taxon>
        <taxon>Caligus</taxon>
    </lineage>
</organism>
<dbReference type="AlphaFoldDB" id="A0A7T8GNS8"/>
<evidence type="ECO:0000256" key="1">
    <source>
        <dbReference type="SAM" id="MobiDB-lite"/>
    </source>
</evidence>
<name>A0A7T8GNS8_CALRO</name>
<gene>
    <name evidence="2" type="ORF">FKW44_023271</name>
</gene>
<keyword evidence="3" id="KW-1185">Reference proteome</keyword>
<feature type="region of interest" description="Disordered" evidence="1">
    <location>
        <begin position="29"/>
        <end position="64"/>
    </location>
</feature>
<accession>A0A7T8GNS8</accession>
<dbReference type="EMBL" id="CP045907">
    <property type="protein sequence ID" value="QQP35129.1"/>
    <property type="molecule type" value="Genomic_DNA"/>
</dbReference>
<sequence>MYSLISTYSPLDFTTALNLLTGRQHSRISSSDKDFHVQAPHNSQNDRVLSRKRKTSPCSSDSLQKAKATLSHGLCGSDVGREKAPIIFVEEA</sequence>
<evidence type="ECO:0000313" key="2">
    <source>
        <dbReference type="EMBL" id="QQP35129.1"/>
    </source>
</evidence>
<dbReference type="Proteomes" id="UP000595437">
    <property type="component" value="Chromosome 18"/>
</dbReference>
<proteinExistence type="predicted"/>
<evidence type="ECO:0000313" key="3">
    <source>
        <dbReference type="Proteomes" id="UP000595437"/>
    </source>
</evidence>
<reference evidence="3" key="1">
    <citation type="submission" date="2021-01" db="EMBL/GenBank/DDBJ databases">
        <title>Caligus Genome Assembly.</title>
        <authorList>
            <person name="Gallardo-Escarate C."/>
        </authorList>
    </citation>
    <scope>NUCLEOTIDE SEQUENCE [LARGE SCALE GENOMIC DNA]</scope>
</reference>